<evidence type="ECO:0000259" key="5">
    <source>
        <dbReference type="Pfam" id="PF00394"/>
    </source>
</evidence>
<keyword evidence="9" id="KW-1185">Reference proteome</keyword>
<dbReference type="Pfam" id="PF07731">
    <property type="entry name" value="Cu-oxidase_2"/>
    <property type="match status" value="1"/>
</dbReference>
<dbReference type="PROSITE" id="PS00079">
    <property type="entry name" value="MULTICOPPER_OXIDASE1"/>
    <property type="match status" value="1"/>
</dbReference>
<keyword evidence="2" id="KW-0479">Metal-binding</keyword>
<dbReference type="FunFam" id="2.60.40.420:FF:000045">
    <property type="entry name" value="Laccase 2"/>
    <property type="match status" value="1"/>
</dbReference>
<sequence length="670" mass="75024">MGLLDICKTVVVYLAALFPAPLSNYDDHSQHVLASWSPLAPESSGGKHYPTFPAPSGPDSDDDFFCKYPALGKHWSPCSSPEDRQCWLKSTDGSVYDIHTDYDAEWPESGVTREYYIEVENKTINADGIDNAGGKVVNGSYPGPWIKACWGDLIKVTVKNKLQYNGTTIHWHGFRQLNSTEMDGVNGVTQCPIAPHENFTYTFRATQYGTSWYHSHYSLQYADGLHGPITVFGPSSANYDEARDPIIVTDWSHRSAFEDWQRELVPKPSFPKMNSVLINGQGNFAGAFERNKFSMAVERGMKYLLRIINTSVDTTYIFSIDNHNFTVMTTDFVPIEPYNTSHIVVGIGQRYHVILDAVPIDNGALSPEGNYWIRAIAADGCKGFEDGNEPDERQGVLRYNSSSTSVPTSFRDSGKDFNTTCRDEHAHKLHPIVKWDVAPFQLSSILPSPESKWDVGKVPHPSRPSTNDTFYWWALGAHPLWLNFSDPTLLNLDSPATSFPDDYVVVSKNGTSSTWVYLVVTGPSGLTIPKPGSRSFFPVAHPMHLHGHDFALLAQGTDADELNDPAVVQSKLRFKNPPRRDVVLLPTGGYVVIAFKADNPGAWLFHCHIPWHASSGLALQILERQEELRGMMNEERLKETRRGCKKWEEWVGKRENHWNPGAPFQDDSGI</sequence>
<dbReference type="CDD" id="cd13880">
    <property type="entry name" value="CuRO_2_MaLCC_like"/>
    <property type="match status" value="1"/>
</dbReference>
<evidence type="ECO:0000256" key="2">
    <source>
        <dbReference type="ARBA" id="ARBA00022723"/>
    </source>
</evidence>
<reference evidence="8" key="1">
    <citation type="submission" date="2023-06" db="EMBL/GenBank/DDBJ databases">
        <title>Genome-scale phylogeny and comparative genomics of the fungal order Sordariales.</title>
        <authorList>
            <consortium name="Lawrence Berkeley National Laboratory"/>
            <person name="Hensen N."/>
            <person name="Bonometti L."/>
            <person name="Westerberg I."/>
            <person name="Brannstrom I.O."/>
            <person name="Guillou S."/>
            <person name="Cros-Aarteil S."/>
            <person name="Calhoun S."/>
            <person name="Haridas S."/>
            <person name="Kuo A."/>
            <person name="Mondo S."/>
            <person name="Pangilinan J."/>
            <person name="Riley R."/>
            <person name="Labutti K."/>
            <person name="Andreopoulos B."/>
            <person name="Lipzen A."/>
            <person name="Chen C."/>
            <person name="Yanf M."/>
            <person name="Daum C."/>
            <person name="Ng V."/>
            <person name="Clum A."/>
            <person name="Steindorff A."/>
            <person name="Ohm R."/>
            <person name="Martin F."/>
            <person name="Silar P."/>
            <person name="Natvig D."/>
            <person name="Lalanne C."/>
            <person name="Gautier V."/>
            <person name="Ament-Velasquez S.L."/>
            <person name="Kruys A."/>
            <person name="Hutchinson M.I."/>
            <person name="Powell A.J."/>
            <person name="Barry K."/>
            <person name="Miller A.N."/>
            <person name="Grigoriev I.V."/>
            <person name="Debuchy R."/>
            <person name="Gladieux P."/>
            <person name="Thoren M.H."/>
            <person name="Johannesson H."/>
        </authorList>
    </citation>
    <scope>NUCLEOTIDE SEQUENCE</scope>
    <source>
        <strain evidence="8">CBS 606.72</strain>
    </source>
</reference>
<evidence type="ECO:0000256" key="1">
    <source>
        <dbReference type="ARBA" id="ARBA00010609"/>
    </source>
</evidence>
<feature type="domain" description="Plastocyanin-like" evidence="5">
    <location>
        <begin position="245"/>
        <end position="387"/>
    </location>
</feature>
<dbReference type="PANTHER" id="PTHR11709:SF71">
    <property type="entry name" value="OXIDOREDUCTASE TPCJ"/>
    <property type="match status" value="1"/>
</dbReference>
<dbReference type="InterPro" id="IPR033138">
    <property type="entry name" value="Cu_oxidase_CS"/>
</dbReference>
<dbReference type="InterPro" id="IPR002355">
    <property type="entry name" value="Cu_oxidase_Cu_BS"/>
</dbReference>
<feature type="domain" description="Plastocyanin-like" evidence="6">
    <location>
        <begin position="513"/>
        <end position="626"/>
    </location>
</feature>
<dbReference type="Gene3D" id="2.60.40.420">
    <property type="entry name" value="Cupredoxins - blue copper proteins"/>
    <property type="match status" value="3"/>
</dbReference>
<dbReference type="InterPro" id="IPR001117">
    <property type="entry name" value="Cu-oxidase_2nd"/>
</dbReference>
<evidence type="ECO:0000256" key="4">
    <source>
        <dbReference type="ARBA" id="ARBA00023008"/>
    </source>
</evidence>
<proteinExistence type="inferred from homology"/>
<evidence type="ECO:0000259" key="6">
    <source>
        <dbReference type="Pfam" id="PF07731"/>
    </source>
</evidence>
<dbReference type="GO" id="GO:0016491">
    <property type="term" value="F:oxidoreductase activity"/>
    <property type="evidence" value="ECO:0007669"/>
    <property type="project" value="UniProtKB-KW"/>
</dbReference>
<dbReference type="InterPro" id="IPR011706">
    <property type="entry name" value="Cu-oxidase_C"/>
</dbReference>
<keyword evidence="3" id="KW-0560">Oxidoreductase</keyword>
<evidence type="ECO:0000256" key="3">
    <source>
        <dbReference type="ARBA" id="ARBA00023002"/>
    </source>
</evidence>
<dbReference type="Proteomes" id="UP001175000">
    <property type="component" value="Unassembled WGS sequence"/>
</dbReference>
<dbReference type="Pfam" id="PF00394">
    <property type="entry name" value="Cu-oxidase"/>
    <property type="match status" value="1"/>
</dbReference>
<dbReference type="PANTHER" id="PTHR11709">
    <property type="entry name" value="MULTI-COPPER OXIDASE"/>
    <property type="match status" value="1"/>
</dbReference>
<organism evidence="8 9">
    <name type="scientific">Immersiella caudata</name>
    <dbReference type="NCBI Taxonomy" id="314043"/>
    <lineage>
        <taxon>Eukaryota</taxon>
        <taxon>Fungi</taxon>
        <taxon>Dikarya</taxon>
        <taxon>Ascomycota</taxon>
        <taxon>Pezizomycotina</taxon>
        <taxon>Sordariomycetes</taxon>
        <taxon>Sordariomycetidae</taxon>
        <taxon>Sordariales</taxon>
        <taxon>Lasiosphaeriaceae</taxon>
        <taxon>Immersiella</taxon>
    </lineage>
</organism>
<feature type="domain" description="Plastocyanin-like" evidence="7">
    <location>
        <begin position="119"/>
        <end position="233"/>
    </location>
</feature>
<name>A0AA40BX29_9PEZI</name>
<dbReference type="InterPro" id="IPR045087">
    <property type="entry name" value="Cu-oxidase_fam"/>
</dbReference>
<evidence type="ECO:0000313" key="8">
    <source>
        <dbReference type="EMBL" id="KAK0616883.1"/>
    </source>
</evidence>
<dbReference type="AlphaFoldDB" id="A0AA40BX29"/>
<dbReference type="SUPFAM" id="SSF49503">
    <property type="entry name" value="Cupredoxins"/>
    <property type="match status" value="3"/>
</dbReference>
<dbReference type="FunFam" id="2.60.40.420:FF:000021">
    <property type="entry name" value="Extracellular dihydrogeodin oxidase/laccase"/>
    <property type="match status" value="1"/>
</dbReference>
<gene>
    <name evidence="8" type="ORF">B0T14DRAFT_546944</name>
</gene>
<dbReference type="InterPro" id="IPR011707">
    <property type="entry name" value="Cu-oxidase-like_N"/>
</dbReference>
<keyword evidence="4" id="KW-0186">Copper</keyword>
<dbReference type="EMBL" id="JAULSU010000005">
    <property type="protein sequence ID" value="KAK0616883.1"/>
    <property type="molecule type" value="Genomic_DNA"/>
</dbReference>
<comment type="caution">
    <text evidence="8">The sequence shown here is derived from an EMBL/GenBank/DDBJ whole genome shotgun (WGS) entry which is preliminary data.</text>
</comment>
<dbReference type="Pfam" id="PF07732">
    <property type="entry name" value="Cu-oxidase_3"/>
    <property type="match status" value="1"/>
</dbReference>
<dbReference type="CDD" id="cd13901">
    <property type="entry name" value="CuRO_3_MaLCC_like"/>
    <property type="match status" value="1"/>
</dbReference>
<accession>A0AA40BX29</accession>
<protein>
    <submittedName>
        <fullName evidence="8">Multicopper oxidase-domain-containing protein</fullName>
    </submittedName>
</protein>
<dbReference type="GO" id="GO:0005507">
    <property type="term" value="F:copper ion binding"/>
    <property type="evidence" value="ECO:0007669"/>
    <property type="project" value="InterPro"/>
</dbReference>
<dbReference type="InterPro" id="IPR008972">
    <property type="entry name" value="Cupredoxin"/>
</dbReference>
<dbReference type="CDD" id="cd13854">
    <property type="entry name" value="CuRO_1_MaLCC_like"/>
    <property type="match status" value="1"/>
</dbReference>
<evidence type="ECO:0000313" key="9">
    <source>
        <dbReference type="Proteomes" id="UP001175000"/>
    </source>
</evidence>
<comment type="similarity">
    <text evidence="1">Belongs to the multicopper oxidase family.</text>
</comment>
<dbReference type="PROSITE" id="PS00080">
    <property type="entry name" value="MULTICOPPER_OXIDASE2"/>
    <property type="match status" value="1"/>
</dbReference>
<evidence type="ECO:0000259" key="7">
    <source>
        <dbReference type="Pfam" id="PF07732"/>
    </source>
</evidence>